<comment type="function">
    <text evidence="16">In addition to polymerase activity, this DNA polymerase exhibits 3'-5' and 5'-3' exonuclease activity.</text>
</comment>
<feature type="domain" description="3'-5' exonuclease" evidence="18">
    <location>
        <begin position="326"/>
        <end position="511"/>
    </location>
</feature>
<dbReference type="PRINTS" id="PR00868">
    <property type="entry name" value="DNAPOLI"/>
</dbReference>
<dbReference type="AlphaFoldDB" id="A0A9X2FDT2"/>
<dbReference type="InterPro" id="IPR043502">
    <property type="entry name" value="DNA/RNA_pol_sf"/>
</dbReference>
<evidence type="ECO:0000256" key="2">
    <source>
        <dbReference type="ARBA" id="ARBA00012417"/>
    </source>
</evidence>
<keyword evidence="7" id="KW-0540">Nuclease</keyword>
<evidence type="ECO:0000256" key="16">
    <source>
        <dbReference type="RuleBase" id="RU004460"/>
    </source>
</evidence>
<keyword evidence="22" id="KW-1185">Reference proteome</keyword>
<evidence type="ECO:0000256" key="8">
    <source>
        <dbReference type="ARBA" id="ARBA00022763"/>
    </source>
</evidence>
<dbReference type="PROSITE" id="PS00447">
    <property type="entry name" value="DNA_POLYMERASE_A"/>
    <property type="match status" value="1"/>
</dbReference>
<evidence type="ECO:0000259" key="20">
    <source>
        <dbReference type="SMART" id="SM00482"/>
    </source>
</evidence>
<sequence length="933" mass="102755">MRQQQLPGHDEPQALATPDNTNSAPAEGETVYVIDSHSLIFQVFHAIGEMTSPRGEPVSAVYGFLRDVLFLIEDRRPDYLFAAFDMPGPTFRHDLYDAYKADRSEMPEDLVPQIPKIEQLLSALAVPVIGKPGYEADDVLATIAKVCDERGLRCLLVTGDKDCRQLITKNVLIYNIRKNLEFGSAELYGDWGIRPDQVVDFQSLVGDKVDNVPGVPLIGPKIARELLETYGTLDDILANAANVKGAKRSQNLQNHADDARMSRDLVRLDANVPVDLDWQMARPGAYDPQRVAELCSDFGFKALGDRATALAGGAKKPVAANLDTQYEVVTSIERLGELVEPMQSSGLLSVDTETTSVNPRAAQLVGISLAWEPGTAYYVPIRAPEGDTQLDEQSVLDCLRPVLEDASIAKVGQNLKYDITVLRTAGLKLAGVDFDTMVASYLLDAGERSHNMDELARKYLDHQTTKIDTLIGKGKNQKRMDQVPVAQIGHYAAEDADIPLRLRPLLEERLVAEELDELNSTLEVPLIDVLAELEFNGIRVDVARLQELSVEFGGRLQTLEEEIEELAGHPFNIASPKQLAQVLFNELGLPVVKKTKTGPSTDASVLEELAPQHPLPAKIIEHRGYAKLKGTYVDALPTMVHPETGRVHASFNQVVAATGRLSSSDPNLQNIPIRTEAGRQIRSAFTAGQEGWKLLAADYSQIELRVLAHFSEDETLCEAFASGQDIHTLVASQVNGVALDEVTSQMRRGAKAVNFGIIYGQSPFGLAKSLGISKDEAARFINEYFARYPGVEDFMHRTLADCRRDGFVKTLLGRRRAITGVRPAAKSKDALFEDRPAPLQLNLPERTAVNTVIQGTAADLIKLAMLAIYRRMRDEELQAKMILQIHDELVFDTPDEELGTLREMVVAEMAGVYDLRVPLAVDVKCGVNWANCE</sequence>
<dbReference type="InterPro" id="IPR002421">
    <property type="entry name" value="5-3_exonuclease"/>
</dbReference>
<reference evidence="21" key="1">
    <citation type="submission" date="2022-06" db="EMBL/GenBank/DDBJ databases">
        <title>Aeoliella straminimaris, a novel planctomycete from sediments.</title>
        <authorList>
            <person name="Vitorino I.R."/>
            <person name="Lage O.M."/>
        </authorList>
    </citation>
    <scope>NUCLEOTIDE SEQUENCE</scope>
    <source>
        <strain evidence="21">ICT_H6.2</strain>
    </source>
</reference>
<feature type="domain" description="5'-3' exonuclease" evidence="19">
    <location>
        <begin position="29"/>
        <end position="284"/>
    </location>
</feature>
<dbReference type="SUPFAM" id="SSF47807">
    <property type="entry name" value="5' to 3' exonuclease, C-terminal subdomain"/>
    <property type="match status" value="1"/>
</dbReference>
<dbReference type="InterPro" id="IPR008918">
    <property type="entry name" value="HhH2"/>
</dbReference>
<dbReference type="EC" id="2.7.7.7" evidence="2 15"/>
<dbReference type="GO" id="GO:0006261">
    <property type="term" value="P:DNA-templated DNA replication"/>
    <property type="evidence" value="ECO:0007669"/>
    <property type="project" value="UniProtKB-UniRule"/>
</dbReference>
<evidence type="ECO:0000256" key="12">
    <source>
        <dbReference type="ARBA" id="ARBA00023125"/>
    </source>
</evidence>
<protein>
    <recommendedName>
        <fullName evidence="3 15">DNA polymerase I</fullName>
        <ecNumber evidence="2 15">2.7.7.7</ecNumber>
    </recommendedName>
</protein>
<dbReference type="NCBIfam" id="TIGR00593">
    <property type="entry name" value="pola"/>
    <property type="match status" value="1"/>
</dbReference>
<dbReference type="Gene3D" id="3.30.70.370">
    <property type="match status" value="1"/>
</dbReference>
<dbReference type="SMART" id="SM00482">
    <property type="entry name" value="POLAc"/>
    <property type="match status" value="1"/>
</dbReference>
<dbReference type="Gene3D" id="1.20.1060.10">
    <property type="entry name" value="Taq DNA Polymerase, Chain T, domain 4"/>
    <property type="match status" value="1"/>
</dbReference>
<dbReference type="Gene3D" id="1.10.150.20">
    <property type="entry name" value="5' to 3' exonuclease, C-terminal subdomain"/>
    <property type="match status" value="2"/>
</dbReference>
<proteinExistence type="inferred from homology"/>
<dbReference type="InterPro" id="IPR012337">
    <property type="entry name" value="RNaseH-like_sf"/>
</dbReference>
<evidence type="ECO:0000256" key="11">
    <source>
        <dbReference type="ARBA" id="ARBA00022932"/>
    </source>
</evidence>
<evidence type="ECO:0000256" key="14">
    <source>
        <dbReference type="ARBA" id="ARBA00049244"/>
    </source>
</evidence>
<evidence type="ECO:0000256" key="4">
    <source>
        <dbReference type="ARBA" id="ARBA00022679"/>
    </source>
</evidence>
<dbReference type="Gene3D" id="3.30.420.10">
    <property type="entry name" value="Ribonuclease H-like superfamily/Ribonuclease H"/>
    <property type="match status" value="1"/>
</dbReference>
<dbReference type="PANTHER" id="PTHR10133">
    <property type="entry name" value="DNA POLYMERASE I"/>
    <property type="match status" value="1"/>
</dbReference>
<evidence type="ECO:0000256" key="13">
    <source>
        <dbReference type="ARBA" id="ARBA00023204"/>
    </source>
</evidence>
<dbReference type="Gene3D" id="3.40.50.1010">
    <property type="entry name" value="5'-nuclease"/>
    <property type="match status" value="1"/>
</dbReference>
<dbReference type="CDD" id="cd09898">
    <property type="entry name" value="H3TH_53EXO"/>
    <property type="match status" value="1"/>
</dbReference>
<dbReference type="RefSeq" id="WP_252855350.1">
    <property type="nucleotide sequence ID" value="NZ_JAMXLR010000091.1"/>
</dbReference>
<dbReference type="Pfam" id="PF00476">
    <property type="entry name" value="DNA_pol_A"/>
    <property type="match status" value="1"/>
</dbReference>
<evidence type="ECO:0000256" key="10">
    <source>
        <dbReference type="ARBA" id="ARBA00022839"/>
    </source>
</evidence>
<evidence type="ECO:0000313" key="21">
    <source>
        <dbReference type="EMBL" id="MCO6047237.1"/>
    </source>
</evidence>
<keyword evidence="8 16" id="KW-0227">DNA damage</keyword>
<dbReference type="PANTHER" id="PTHR10133:SF27">
    <property type="entry name" value="DNA POLYMERASE NU"/>
    <property type="match status" value="1"/>
</dbReference>
<evidence type="ECO:0000313" key="22">
    <source>
        <dbReference type="Proteomes" id="UP001155241"/>
    </source>
</evidence>
<dbReference type="SMART" id="SM00474">
    <property type="entry name" value="35EXOc"/>
    <property type="match status" value="1"/>
</dbReference>
<dbReference type="InterPro" id="IPR020046">
    <property type="entry name" value="5-3_exonucl_a-hlix_arch_N"/>
</dbReference>
<accession>A0A9X2FDT2</accession>
<dbReference type="InterPro" id="IPR036397">
    <property type="entry name" value="RNaseH_sf"/>
</dbReference>
<evidence type="ECO:0000259" key="19">
    <source>
        <dbReference type="SMART" id="SM00475"/>
    </source>
</evidence>
<dbReference type="CDD" id="cd09859">
    <property type="entry name" value="PIN_53EXO"/>
    <property type="match status" value="1"/>
</dbReference>
<dbReference type="FunFam" id="1.10.150.20:FF:000003">
    <property type="entry name" value="DNA polymerase I"/>
    <property type="match status" value="1"/>
</dbReference>
<gene>
    <name evidence="16 21" type="primary">polA</name>
    <name evidence="21" type="ORF">NG895_25335</name>
</gene>
<evidence type="ECO:0000256" key="5">
    <source>
        <dbReference type="ARBA" id="ARBA00022695"/>
    </source>
</evidence>
<evidence type="ECO:0000256" key="1">
    <source>
        <dbReference type="ARBA" id="ARBA00007705"/>
    </source>
</evidence>
<dbReference type="SUPFAM" id="SSF53098">
    <property type="entry name" value="Ribonuclease H-like"/>
    <property type="match status" value="1"/>
</dbReference>
<dbReference type="GO" id="GO:0003887">
    <property type="term" value="F:DNA-directed DNA polymerase activity"/>
    <property type="evidence" value="ECO:0007669"/>
    <property type="project" value="UniProtKB-UniRule"/>
</dbReference>
<organism evidence="21 22">
    <name type="scientific">Aeoliella straminimaris</name>
    <dbReference type="NCBI Taxonomy" id="2954799"/>
    <lineage>
        <taxon>Bacteria</taxon>
        <taxon>Pseudomonadati</taxon>
        <taxon>Planctomycetota</taxon>
        <taxon>Planctomycetia</taxon>
        <taxon>Pirellulales</taxon>
        <taxon>Lacipirellulaceae</taxon>
        <taxon>Aeoliella</taxon>
    </lineage>
</organism>
<dbReference type="InterPro" id="IPR001098">
    <property type="entry name" value="DNA-dir_DNA_pol_A_palm_dom"/>
</dbReference>
<evidence type="ECO:0000256" key="9">
    <source>
        <dbReference type="ARBA" id="ARBA00022801"/>
    </source>
</evidence>
<dbReference type="GO" id="GO:0008409">
    <property type="term" value="F:5'-3' exonuclease activity"/>
    <property type="evidence" value="ECO:0007669"/>
    <property type="project" value="UniProtKB-UniRule"/>
</dbReference>
<dbReference type="FunFam" id="3.30.420.10:FF:000026">
    <property type="entry name" value="DNA polymerase I"/>
    <property type="match status" value="1"/>
</dbReference>
<dbReference type="SUPFAM" id="SSF88723">
    <property type="entry name" value="PIN domain-like"/>
    <property type="match status" value="1"/>
</dbReference>
<evidence type="ECO:0000256" key="17">
    <source>
        <dbReference type="SAM" id="MobiDB-lite"/>
    </source>
</evidence>
<dbReference type="InterPro" id="IPR020045">
    <property type="entry name" value="DNA_polI_H3TH"/>
</dbReference>
<keyword evidence="9 16" id="KW-0378">Hydrolase</keyword>
<dbReference type="InterPro" id="IPR002298">
    <property type="entry name" value="DNA_polymerase_A"/>
</dbReference>
<dbReference type="InterPro" id="IPR002562">
    <property type="entry name" value="3'-5'_exonuclease_dom"/>
</dbReference>
<comment type="catalytic activity">
    <reaction evidence="14 16">
        <text>DNA(n) + a 2'-deoxyribonucleoside 5'-triphosphate = DNA(n+1) + diphosphate</text>
        <dbReference type="Rhea" id="RHEA:22508"/>
        <dbReference type="Rhea" id="RHEA-COMP:17339"/>
        <dbReference type="Rhea" id="RHEA-COMP:17340"/>
        <dbReference type="ChEBI" id="CHEBI:33019"/>
        <dbReference type="ChEBI" id="CHEBI:61560"/>
        <dbReference type="ChEBI" id="CHEBI:173112"/>
        <dbReference type="EC" id="2.7.7.7"/>
    </reaction>
</comment>
<dbReference type="CDD" id="cd08637">
    <property type="entry name" value="DNA_pol_A_pol_I_C"/>
    <property type="match status" value="1"/>
</dbReference>
<keyword evidence="10 16" id="KW-0269">Exonuclease</keyword>
<dbReference type="InterPro" id="IPR029060">
    <property type="entry name" value="PIN-like_dom_sf"/>
</dbReference>
<evidence type="ECO:0000259" key="18">
    <source>
        <dbReference type="SMART" id="SM00474"/>
    </source>
</evidence>
<dbReference type="GO" id="GO:0008408">
    <property type="term" value="F:3'-5' exonuclease activity"/>
    <property type="evidence" value="ECO:0007669"/>
    <property type="project" value="UniProtKB-UniRule"/>
</dbReference>
<dbReference type="FunFam" id="1.20.1060.10:FF:000001">
    <property type="entry name" value="DNA polymerase I"/>
    <property type="match status" value="1"/>
</dbReference>
<dbReference type="SUPFAM" id="SSF56672">
    <property type="entry name" value="DNA/RNA polymerases"/>
    <property type="match status" value="1"/>
</dbReference>
<dbReference type="GO" id="GO:0003677">
    <property type="term" value="F:DNA binding"/>
    <property type="evidence" value="ECO:0007669"/>
    <property type="project" value="UniProtKB-UniRule"/>
</dbReference>
<dbReference type="FunFam" id="1.10.150.20:FF:000002">
    <property type="entry name" value="DNA polymerase I"/>
    <property type="match status" value="1"/>
</dbReference>
<dbReference type="InterPro" id="IPR019760">
    <property type="entry name" value="DNA-dir_DNA_pol_A_CS"/>
</dbReference>
<evidence type="ECO:0000256" key="3">
    <source>
        <dbReference type="ARBA" id="ARBA00020311"/>
    </source>
</evidence>
<evidence type="ECO:0000256" key="15">
    <source>
        <dbReference type="NCBIfam" id="TIGR00593"/>
    </source>
</evidence>
<comment type="similarity">
    <text evidence="1 16">Belongs to the DNA polymerase type-A family.</text>
</comment>
<dbReference type="Pfam" id="PF02739">
    <property type="entry name" value="5_3_exonuc_N"/>
    <property type="match status" value="1"/>
</dbReference>
<comment type="caution">
    <text evidence="21">The sequence shown here is derived from an EMBL/GenBank/DDBJ whole genome shotgun (WGS) entry which is preliminary data.</text>
</comment>
<keyword evidence="11 16" id="KW-0239">DNA-directed DNA polymerase</keyword>
<dbReference type="Pfam" id="PF01367">
    <property type="entry name" value="5_3_exonuc"/>
    <property type="match status" value="1"/>
</dbReference>
<dbReference type="CDD" id="cd06139">
    <property type="entry name" value="DNA_polA_I_Ecoli_like_exo"/>
    <property type="match status" value="1"/>
</dbReference>
<feature type="region of interest" description="Disordered" evidence="17">
    <location>
        <begin position="1"/>
        <end position="26"/>
    </location>
</feature>
<name>A0A9X2FDT2_9BACT</name>
<dbReference type="SMART" id="SM00475">
    <property type="entry name" value="53EXOc"/>
    <property type="match status" value="1"/>
</dbReference>
<keyword evidence="6 16" id="KW-0235">DNA replication</keyword>
<dbReference type="InterPro" id="IPR036279">
    <property type="entry name" value="5-3_exonuclease_C_sf"/>
</dbReference>
<dbReference type="SMART" id="SM00279">
    <property type="entry name" value="HhH2"/>
    <property type="match status" value="1"/>
</dbReference>
<keyword evidence="4 16" id="KW-0808">Transferase</keyword>
<keyword evidence="5 16" id="KW-0548">Nucleotidyltransferase</keyword>
<keyword evidence="12 16" id="KW-0238">DNA-binding</keyword>
<feature type="domain" description="DNA-directed DNA polymerase family A palm" evidence="20">
    <location>
        <begin position="678"/>
        <end position="897"/>
    </location>
</feature>
<dbReference type="Pfam" id="PF01612">
    <property type="entry name" value="DNA_pol_A_exo1"/>
    <property type="match status" value="1"/>
</dbReference>
<dbReference type="EMBL" id="JAMXLR010000091">
    <property type="protein sequence ID" value="MCO6047237.1"/>
    <property type="molecule type" value="Genomic_DNA"/>
</dbReference>
<dbReference type="NCBIfam" id="NF004397">
    <property type="entry name" value="PRK05755.1"/>
    <property type="match status" value="1"/>
</dbReference>
<evidence type="ECO:0000256" key="7">
    <source>
        <dbReference type="ARBA" id="ARBA00022722"/>
    </source>
</evidence>
<keyword evidence="13 16" id="KW-0234">DNA repair</keyword>
<dbReference type="GO" id="GO:0006302">
    <property type="term" value="P:double-strand break repair"/>
    <property type="evidence" value="ECO:0007669"/>
    <property type="project" value="TreeGrafter"/>
</dbReference>
<dbReference type="Proteomes" id="UP001155241">
    <property type="component" value="Unassembled WGS sequence"/>
</dbReference>
<dbReference type="InterPro" id="IPR018320">
    <property type="entry name" value="DNA_polymerase_1"/>
</dbReference>
<evidence type="ECO:0000256" key="6">
    <source>
        <dbReference type="ARBA" id="ARBA00022705"/>
    </source>
</evidence>